<dbReference type="SUPFAM" id="SSF48371">
    <property type="entry name" value="ARM repeat"/>
    <property type="match status" value="1"/>
</dbReference>
<evidence type="ECO:0000313" key="3">
    <source>
        <dbReference type="EMBL" id="JAT51426.1"/>
    </source>
</evidence>
<feature type="compositionally biased region" description="Polar residues" evidence="2">
    <location>
        <begin position="2093"/>
        <end position="2104"/>
    </location>
</feature>
<protein>
    <submittedName>
        <fullName evidence="3">Serrate RNA effector molecule</fullName>
    </submittedName>
</protein>
<feature type="compositionally biased region" description="Basic and acidic residues" evidence="2">
    <location>
        <begin position="2159"/>
        <end position="2179"/>
    </location>
</feature>
<dbReference type="PANTHER" id="PTHR35833:SF1">
    <property type="entry name" value="GALACTOSE-BINDING DOMAIN-CONTAINING PROTEIN"/>
    <property type="match status" value="1"/>
</dbReference>
<feature type="compositionally biased region" description="Basic and acidic residues" evidence="2">
    <location>
        <begin position="2105"/>
        <end position="2126"/>
    </location>
</feature>
<proteinExistence type="predicted"/>
<dbReference type="Gene3D" id="2.60.120.260">
    <property type="entry name" value="Galactose-binding domain-like"/>
    <property type="match status" value="1"/>
</dbReference>
<feature type="compositionally biased region" description="Basic and acidic residues" evidence="2">
    <location>
        <begin position="2007"/>
        <end position="2020"/>
    </location>
</feature>
<evidence type="ECO:0000256" key="2">
    <source>
        <dbReference type="SAM" id="MobiDB-lite"/>
    </source>
</evidence>
<dbReference type="InterPro" id="IPR016024">
    <property type="entry name" value="ARM-type_fold"/>
</dbReference>
<feature type="non-terminal residue" evidence="3">
    <location>
        <position position="1"/>
    </location>
</feature>
<dbReference type="InterPro" id="IPR008979">
    <property type="entry name" value="Galactose-bd-like_sf"/>
</dbReference>
<dbReference type="SUPFAM" id="SSF49785">
    <property type="entry name" value="Galactose-binding domain-like"/>
    <property type="match status" value="1"/>
</dbReference>
<feature type="region of interest" description="Disordered" evidence="2">
    <location>
        <begin position="657"/>
        <end position="680"/>
    </location>
</feature>
<feature type="compositionally biased region" description="Polar residues" evidence="2">
    <location>
        <begin position="2060"/>
        <end position="2085"/>
    </location>
</feature>
<dbReference type="PANTHER" id="PTHR35833">
    <property type="entry name" value="GALACTOSE-BINDING DOMAIN-LIKE, ARMADILLO-TYPE FOLD PROTEIN-RELATED"/>
    <property type="match status" value="1"/>
</dbReference>
<name>A0A1D1Y9V9_9ARAE</name>
<feature type="region of interest" description="Disordered" evidence="2">
    <location>
        <begin position="2007"/>
        <end position="2179"/>
    </location>
</feature>
<dbReference type="EMBL" id="GDJX01016510">
    <property type="protein sequence ID" value="JAT51426.1"/>
    <property type="molecule type" value="Transcribed_RNA"/>
</dbReference>
<feature type="compositionally biased region" description="Basic and acidic residues" evidence="2">
    <location>
        <begin position="2040"/>
        <end position="2051"/>
    </location>
</feature>
<gene>
    <name evidence="3" type="primary">SE_3</name>
    <name evidence="3" type="ORF">g.90990</name>
</gene>
<organism evidence="3">
    <name type="scientific">Anthurium amnicola</name>
    <dbReference type="NCBI Taxonomy" id="1678845"/>
    <lineage>
        <taxon>Eukaryota</taxon>
        <taxon>Viridiplantae</taxon>
        <taxon>Streptophyta</taxon>
        <taxon>Embryophyta</taxon>
        <taxon>Tracheophyta</taxon>
        <taxon>Spermatophyta</taxon>
        <taxon>Magnoliopsida</taxon>
        <taxon>Liliopsida</taxon>
        <taxon>Araceae</taxon>
        <taxon>Pothoideae</taxon>
        <taxon>Potheae</taxon>
        <taxon>Anthurium</taxon>
    </lineage>
</organism>
<evidence type="ECO:0000256" key="1">
    <source>
        <dbReference type="SAM" id="Coils"/>
    </source>
</evidence>
<feature type="compositionally biased region" description="Polar residues" evidence="2">
    <location>
        <begin position="2148"/>
        <end position="2158"/>
    </location>
</feature>
<sequence>GGTMMEMEQLEPRVKPLAFKVKAASRESSPTQKAAHVLDPDLRSHWSAGTNTKEWILLELEEPCLLSHIRIYNKSVLEWEITVGLRYKPEAFVKVRPRCESPRRDMIYPMNYTACRYVRISCLRGNPIAIFFIQLIGVSVTGLEPEFQPVVNHLLPHITSHKQDAHDMHLQLLQDIADRLLVFLPHLEIDLSNFTEAAESSVRFFAMLTGPFYPILRIVKEREAAKTLLNIPDPEAFRTNHASLTVSSNFEVPHRRSRSLAPSFQSASSSIAFRPDVGFMLLRKAYKDPHLGFVCRLASRALQRLEGCSVPEEGLMITGDFTSSSVSDDSAKIESPSHRHLNDYSSLFGEEFGIPDDQWDDIYINLLDIASVEEGIFHVLYACASQPLLCCKLAESSMGFFSVLPLVQALLPALRPPFGSPPDQINDSFSQWKDPLVQRALSQIVAMSSSSIYHPLLHASAGYLSSCLASQAKAACVLIDLCSGALAPWLPTVTAKVDLAIELLEDLLCAIQGAPHSITHSRAALKYITLALSGHMDDILAKYKEVKHRLLFLLEMLEPFLEPAMSAVKNTIAFGDVSTMFLEKQEETCAIALNIIRTAVQKPAVLPSLEHEWRRGFVAPSVLLSILGPNMPLPSEIDQCKCAISKIAERESPPILSYNSVHGSSSKSCSPDDSDGKIDSSEMSMKVDVFEDANLLFAPPELKNSTLTNVSNFFEGNGQDRGSPDSDGTENKHLIKKISYEQIKDILILDSLPSVECLNLQADYLQLVKLEDCESRAREFRRLALDLHSQGEIMREGHDAAIDALLLAAECYVNPFFMMSFRSTSKHLNNSNNAGTRNHKNNELMGLTRIYQKNAHDLETIAHLERMRDRTVLEILLQAAELDREYQQKMPQDGKCMYNTEGCREHGGISPVDMQIADSITLVRQNQALLCHFVVQYLQRDQPNMHEILLQCLLFLLQSATELFCPPDAVINVILRSAEHLNEMLTSFYYQLKEGSLQLVPERLHGVQRRWVLLQKLVIASSGVDDETDYAAISRNGFQNRSLIPPSSWIQRIPTFSTSPFPLARFLGWMAVSRLGKKYLIDRLFLAQDLSHLTLLLSFFADELALRENITVQKVEAVKLEQTGTQQYLQSHKDFRSDASDQHSFHILHPDLYRFFPTMKKRFATFGETILQAVCLQLRSFPSSAIPDVLCWFSDLCISPLLGKGKGQHFVANVTCHLRGYSATNTKAIILYILEALISEHLEAMLPEMPRVAQILVSLCRSSYCDVTFLDAVSSLLKPMLSYALGKFAEEEPLLADELPSHDLESLCFEELFTCIECKKEYEYVTGERAFNASLVIFILGALLPDMSFARKKQILQAMSLWADFTTLEPTSSLYDYLHAFQCVIDSCNFLLIHSLESFGICIPFEKSQNKVKSNSSFGDHSDLQPVSLHNIAHSSLLTTDAKKVEFMPNSADLSTRRVYQLSLVEIDEISGILDDLVLKLCPAMEAWWSLHFNLARKLAVETAKCMILLKCLPLASQSITNSKDEEILVFDQCGSGDLSLKNWVDALEGLTEAILANQQNHCWQVSSCMLDYVFKLPLTFSYNAVMHICSIIKSFCCLAPRISWRLHADNWLFSLFMRDIGNLSAHDHLVDLFCVMLSHWEPEQRYVALKHLGRVVGLDVNDGVSKLSYTVLQSAFMSDPIRSIHESIISNVVSGTWDRVAAVASSDPSMLMRVHAMALLSGYMPFTEHSQLRSFLMAADTLPGLGKLAYPTQDGPFTRLSLSLLANACLYSPSEDIFLIPEGVWQRIDHTAMSNAGEFDDIEKNACKALLKLRANPDDAKEALKEVVSSNSVAKHSDPAFKSIRESILQVVSSLTSMQSYFDFFSKKIEQETQELDEAEIELELLQKERALQDVSGGSGREAHLFTATSANSKDDNRLRQIKNEIHSIERLKLREEIAARRQQRLLMRHNRQKYLEEVALREMELLQELDRERSSEAEREIERQRLLELECAKTRELRYNLDVEREKQTQRDLQRELEQVESGVRPSRRDFSLNPNNRPRERYRERENGRMGPEGSLRPSSRGQDSSTSQIATPSSNMGTSVPTLVLAGSRTFSGQPPTILQSRERPDERGMAYEDYEGSRDSGDASSVGDPEVGSSLDTCGFTLGSRQGRGSKSRQIVERRERDGRREGKWERKHS</sequence>
<feature type="coiled-coil region" evidence="1">
    <location>
        <begin position="1863"/>
        <end position="1897"/>
    </location>
</feature>
<keyword evidence="1" id="KW-0175">Coiled coil</keyword>
<accession>A0A1D1Y9V9</accession>
<reference evidence="3" key="1">
    <citation type="submission" date="2015-07" db="EMBL/GenBank/DDBJ databases">
        <title>Transcriptome Assembly of Anthurium amnicola.</title>
        <authorList>
            <person name="Suzuki J."/>
        </authorList>
    </citation>
    <scope>NUCLEOTIDE SEQUENCE</scope>
</reference>